<organism evidence="1 2">
    <name type="scientific">Phytophthora cactorum</name>
    <dbReference type="NCBI Taxonomy" id="29920"/>
    <lineage>
        <taxon>Eukaryota</taxon>
        <taxon>Sar</taxon>
        <taxon>Stramenopiles</taxon>
        <taxon>Oomycota</taxon>
        <taxon>Peronosporomycetes</taxon>
        <taxon>Peronosporales</taxon>
        <taxon>Peronosporaceae</taxon>
        <taxon>Phytophthora</taxon>
    </lineage>
</organism>
<gene>
    <name evidence="1" type="ORF">PC110_g6653</name>
</gene>
<accession>A0A329SNB9</accession>
<name>A0A329SNB9_9STRA</name>
<proteinExistence type="predicted"/>
<keyword evidence="2" id="KW-1185">Reference proteome</keyword>
<comment type="caution">
    <text evidence="1">The sequence shown here is derived from an EMBL/GenBank/DDBJ whole genome shotgun (WGS) entry which is preliminary data.</text>
</comment>
<dbReference type="AlphaFoldDB" id="A0A329SNB9"/>
<dbReference type="Proteomes" id="UP000251314">
    <property type="component" value="Unassembled WGS sequence"/>
</dbReference>
<dbReference type="OrthoDB" id="126335at2759"/>
<evidence type="ECO:0000313" key="2">
    <source>
        <dbReference type="Proteomes" id="UP000251314"/>
    </source>
</evidence>
<evidence type="ECO:0000313" key="1">
    <source>
        <dbReference type="EMBL" id="RAW37092.1"/>
    </source>
</evidence>
<protein>
    <submittedName>
        <fullName evidence="1">Uncharacterized protein</fullName>
    </submittedName>
</protein>
<sequence>MIEIARSNAYLTRRLAKPDLMARDAHCQFVMEFASELMNGKWAEAPSEGCVVYGTRRLGHDIESDDGGDSSITPTRRSISCTNSPLRRCTVAASKQIQEE</sequence>
<dbReference type="EMBL" id="MJFZ01000121">
    <property type="protein sequence ID" value="RAW37092.1"/>
    <property type="molecule type" value="Genomic_DNA"/>
</dbReference>
<reference evidence="1 2" key="1">
    <citation type="submission" date="2018-01" db="EMBL/GenBank/DDBJ databases">
        <title>Draft genome of the strawberry crown rot pathogen Phytophthora cactorum.</title>
        <authorList>
            <person name="Armitage A.D."/>
            <person name="Lysoe E."/>
            <person name="Nellist C.F."/>
            <person name="Harrison R.J."/>
            <person name="Brurberg M.B."/>
        </authorList>
    </citation>
    <scope>NUCLEOTIDE SEQUENCE [LARGE SCALE GENOMIC DNA]</scope>
    <source>
        <strain evidence="1 2">10300</strain>
    </source>
</reference>
<dbReference type="VEuPathDB" id="FungiDB:PC110_g6653"/>